<dbReference type="GO" id="GO:0003677">
    <property type="term" value="F:DNA binding"/>
    <property type="evidence" value="ECO:0007669"/>
    <property type="project" value="InterPro"/>
</dbReference>
<evidence type="ECO:0000313" key="2">
    <source>
        <dbReference type="EMBL" id="MBB3126484.1"/>
    </source>
</evidence>
<dbReference type="InterPro" id="IPR011335">
    <property type="entry name" value="Restrct_endonuc-II-like"/>
</dbReference>
<protein>
    <submittedName>
        <fullName evidence="2">Restriction system protein</fullName>
    </submittedName>
</protein>
<dbReference type="SUPFAM" id="SSF52980">
    <property type="entry name" value="Restriction endonuclease-like"/>
    <property type="match status" value="1"/>
</dbReference>
<organism evidence="2 3">
    <name type="scientific">Paenibacillus rhizosphaerae</name>
    <dbReference type="NCBI Taxonomy" id="297318"/>
    <lineage>
        <taxon>Bacteria</taxon>
        <taxon>Bacillati</taxon>
        <taxon>Bacillota</taxon>
        <taxon>Bacilli</taxon>
        <taxon>Bacillales</taxon>
        <taxon>Paenibacillaceae</taxon>
        <taxon>Paenibacillus</taxon>
    </lineage>
</organism>
<dbReference type="RefSeq" id="WP_312887148.1">
    <property type="nucleotide sequence ID" value="NZ_JACHXJ010000001.1"/>
</dbReference>
<name>A0A839TIG4_9BACL</name>
<dbReference type="Gene3D" id="3.40.1350.10">
    <property type="match status" value="1"/>
</dbReference>
<evidence type="ECO:0000313" key="3">
    <source>
        <dbReference type="Proteomes" id="UP000517523"/>
    </source>
</evidence>
<reference evidence="2 3" key="1">
    <citation type="submission" date="2020-08" db="EMBL/GenBank/DDBJ databases">
        <title>Genomic Encyclopedia of Type Strains, Phase III (KMG-III): the genomes of soil and plant-associated and newly described type strains.</title>
        <authorList>
            <person name="Whitman W."/>
        </authorList>
    </citation>
    <scope>NUCLEOTIDE SEQUENCE [LARGE SCALE GENOMIC DNA]</scope>
    <source>
        <strain evidence="2 3">CECT 5831</strain>
    </source>
</reference>
<dbReference type="InterPro" id="IPR011856">
    <property type="entry name" value="tRNA_endonuc-like_dom_sf"/>
</dbReference>
<evidence type="ECO:0000259" key="1">
    <source>
        <dbReference type="Pfam" id="PF04471"/>
    </source>
</evidence>
<feature type="domain" description="Restriction endonuclease type IV Mrr" evidence="1">
    <location>
        <begin position="67"/>
        <end position="171"/>
    </location>
</feature>
<dbReference type="EMBL" id="JACHXJ010000001">
    <property type="protein sequence ID" value="MBB3126484.1"/>
    <property type="molecule type" value="Genomic_DNA"/>
</dbReference>
<gene>
    <name evidence="2" type="ORF">FHS19_001138</name>
</gene>
<dbReference type="Pfam" id="PF04471">
    <property type="entry name" value="Mrr_cat"/>
    <property type="match status" value="1"/>
</dbReference>
<proteinExistence type="predicted"/>
<dbReference type="GO" id="GO:0004519">
    <property type="term" value="F:endonuclease activity"/>
    <property type="evidence" value="ECO:0007669"/>
    <property type="project" value="InterPro"/>
</dbReference>
<dbReference type="Proteomes" id="UP000517523">
    <property type="component" value="Unassembled WGS sequence"/>
</dbReference>
<dbReference type="GO" id="GO:0009307">
    <property type="term" value="P:DNA restriction-modification system"/>
    <property type="evidence" value="ECO:0007669"/>
    <property type="project" value="InterPro"/>
</dbReference>
<dbReference type="InterPro" id="IPR007560">
    <property type="entry name" value="Restrct_endonuc_IV_Mrr"/>
</dbReference>
<dbReference type="AlphaFoldDB" id="A0A839TIG4"/>
<sequence length="190" mass="21396">MIISILIVTNVCWLLLYLRQKGMLMHYRSSAIDTLTTHDEMKETLKIGLYHRYKKEQGEDKDDGSLEFEAFVAEMMEAVRGGRTYVTRASRNYGIDIEEHTDHGLYLGLAVCADDRNPVDYGPIAVVHSQMVKRGAVGGYVATTGEFTAGAYQYADELNIELYNGDRLVELWVGSEESEEEELTELSPAT</sequence>
<accession>A0A839TIG4</accession>
<comment type="caution">
    <text evidence="2">The sequence shown here is derived from an EMBL/GenBank/DDBJ whole genome shotgun (WGS) entry which is preliminary data.</text>
</comment>